<feature type="binding site" evidence="5">
    <location>
        <begin position="220"/>
        <end position="222"/>
    </location>
    <ligand>
        <name>substrate</name>
    </ligand>
</feature>
<dbReference type="PANTHER" id="PTHR10851:SF0">
    <property type="entry name" value="PYRIDOXINE-5'-PHOSPHATE OXIDASE"/>
    <property type="match status" value="1"/>
</dbReference>
<comment type="catalytic activity">
    <reaction evidence="5">
        <text>pyridoxamine 5'-phosphate + O2 + H2O = pyridoxal 5'-phosphate + H2O2 + NH4(+)</text>
        <dbReference type="Rhea" id="RHEA:15817"/>
        <dbReference type="ChEBI" id="CHEBI:15377"/>
        <dbReference type="ChEBI" id="CHEBI:15379"/>
        <dbReference type="ChEBI" id="CHEBI:16240"/>
        <dbReference type="ChEBI" id="CHEBI:28938"/>
        <dbReference type="ChEBI" id="CHEBI:58451"/>
        <dbReference type="ChEBI" id="CHEBI:597326"/>
        <dbReference type="EC" id="1.4.3.5"/>
    </reaction>
</comment>
<evidence type="ECO:0000256" key="5">
    <source>
        <dbReference type="HAMAP-Rule" id="MF_01629"/>
    </source>
</evidence>
<sequence>MLPHAGPGRTLPAPSTPVGGRRFVAVSAHDDVAAMREEYSAGGLDSSDLADDPVTMFGRWFDQARAAGLHEPNAMVLATASDAGRPAARTVLLKGYDERGFRFFTNTASAKGEHLAGNPACSLLFPWHPLERQVRVEGVAEPLPREEVQAYFDSRPRGSRLGAWASDQSRPVADRAALEAAWAAAEARFAGVEDVPVPPHWGGYVVRAWRVEYWQGRPNRLHDRFLYERDHVDATTWRTVRLAP</sequence>
<comment type="cofactor">
    <cofactor evidence="5">
        <name>FMN</name>
        <dbReference type="ChEBI" id="CHEBI:58210"/>
    </cofactor>
    <text evidence="5">Binds 1 FMN per subunit.</text>
</comment>
<feature type="binding site" evidence="5">
    <location>
        <position position="159"/>
    </location>
    <ligand>
        <name>substrate</name>
    </ligand>
</feature>
<dbReference type="PANTHER" id="PTHR10851">
    <property type="entry name" value="PYRIDOXINE-5-PHOSPHATE OXIDASE"/>
    <property type="match status" value="1"/>
</dbReference>
<proteinExistence type="inferred from homology"/>
<comment type="caution">
    <text evidence="5">Lacks conserved residue(s) required for the propagation of feature annotation.</text>
</comment>
<gene>
    <name evidence="5 9" type="primary">pdxH</name>
    <name evidence="9" type="ORF">GCM10009737_23900</name>
</gene>
<comment type="function">
    <text evidence="5">Catalyzes the oxidation of either pyridoxine 5'-phosphate (PNP) or pyridoxamine 5'-phosphate (PMP) into pyridoxal 5'-phosphate (PLP).</text>
</comment>
<evidence type="ECO:0000256" key="1">
    <source>
        <dbReference type="ARBA" id="ARBA00007301"/>
    </source>
</evidence>
<keyword evidence="3 5" id="KW-0288">FMN</keyword>
<keyword evidence="2 5" id="KW-0285">Flavoprotein</keyword>
<evidence type="ECO:0000259" key="8">
    <source>
        <dbReference type="Pfam" id="PF10590"/>
    </source>
</evidence>
<dbReference type="PIRSF" id="PIRSF000190">
    <property type="entry name" value="Pyd_amn-ph_oxd"/>
    <property type="match status" value="1"/>
</dbReference>
<evidence type="ECO:0000256" key="2">
    <source>
        <dbReference type="ARBA" id="ARBA00022630"/>
    </source>
</evidence>
<keyword evidence="10" id="KW-1185">Reference proteome</keyword>
<dbReference type="Proteomes" id="UP001501612">
    <property type="component" value="Unassembled WGS sequence"/>
</dbReference>
<feature type="binding site" evidence="5">
    <location>
        <position position="133"/>
    </location>
    <ligand>
        <name>FMN</name>
        <dbReference type="ChEBI" id="CHEBI:58210"/>
    </ligand>
</feature>
<keyword evidence="4 5" id="KW-0560">Oxidoreductase</keyword>
<dbReference type="InterPro" id="IPR019576">
    <property type="entry name" value="Pyridoxamine_oxidase_dimer_C"/>
</dbReference>
<protein>
    <recommendedName>
        <fullName evidence="5">Pyridoxine/pyridoxamine 5'-phosphate oxidase</fullName>
        <ecNumber evidence="5">1.4.3.5</ecNumber>
    </recommendedName>
    <alternativeName>
        <fullName evidence="5">PNP/PMP oxidase</fullName>
        <shortName evidence="5">PNPOx</shortName>
    </alternativeName>
    <alternativeName>
        <fullName evidence="5">Pyridoxal 5'-phosphate synthase</fullName>
    </alternativeName>
</protein>
<evidence type="ECO:0000313" key="9">
    <source>
        <dbReference type="EMBL" id="GAA1921634.1"/>
    </source>
</evidence>
<dbReference type="HAMAP" id="MF_01629">
    <property type="entry name" value="PdxH"/>
    <property type="match status" value="1"/>
</dbReference>
<evidence type="ECO:0000256" key="3">
    <source>
        <dbReference type="ARBA" id="ARBA00022643"/>
    </source>
</evidence>
<feature type="domain" description="Pyridoxamine 5'-phosphate oxidase N-terminal" evidence="7">
    <location>
        <begin position="62"/>
        <end position="184"/>
    </location>
</feature>
<comment type="pathway">
    <text evidence="5">Cofactor metabolism; pyridoxal 5'-phosphate salvage; pyridoxal 5'-phosphate from pyridoxine 5'-phosphate: step 1/1.</text>
</comment>
<keyword evidence="5" id="KW-0664">Pyridoxine biosynthesis</keyword>
<comment type="similarity">
    <text evidence="1 5">Belongs to the pyridoxamine 5'-phosphate oxidase family.</text>
</comment>
<feature type="binding site" evidence="5">
    <location>
        <position position="151"/>
    </location>
    <ligand>
        <name>substrate</name>
    </ligand>
</feature>
<dbReference type="NCBIfam" id="TIGR00558">
    <property type="entry name" value="pdxH"/>
    <property type="match status" value="1"/>
</dbReference>
<evidence type="ECO:0000259" key="7">
    <source>
        <dbReference type="Pfam" id="PF01243"/>
    </source>
</evidence>
<dbReference type="EC" id="1.4.3.5" evidence="5"/>
<dbReference type="InterPro" id="IPR012349">
    <property type="entry name" value="Split_barrel_FMN-bd"/>
</dbReference>
<dbReference type="NCBIfam" id="NF004231">
    <property type="entry name" value="PRK05679.1"/>
    <property type="match status" value="1"/>
</dbReference>
<reference evidence="9 10" key="1">
    <citation type="journal article" date="2019" name="Int. J. Syst. Evol. Microbiol.">
        <title>The Global Catalogue of Microorganisms (GCM) 10K type strain sequencing project: providing services to taxonomists for standard genome sequencing and annotation.</title>
        <authorList>
            <consortium name="The Broad Institute Genomics Platform"/>
            <consortium name="The Broad Institute Genome Sequencing Center for Infectious Disease"/>
            <person name="Wu L."/>
            <person name="Ma J."/>
        </authorList>
    </citation>
    <scope>NUCLEOTIDE SEQUENCE [LARGE SCALE GENOMIC DNA]</scope>
    <source>
        <strain evidence="9 10">JCM 14046</strain>
    </source>
</reference>
<evidence type="ECO:0000256" key="6">
    <source>
        <dbReference type="SAM" id="MobiDB-lite"/>
    </source>
</evidence>
<organism evidence="9 10">
    <name type="scientific">Nocardioides lentus</name>
    <dbReference type="NCBI Taxonomy" id="338077"/>
    <lineage>
        <taxon>Bacteria</taxon>
        <taxon>Bacillati</taxon>
        <taxon>Actinomycetota</taxon>
        <taxon>Actinomycetes</taxon>
        <taxon>Propionibacteriales</taxon>
        <taxon>Nocardioidaceae</taxon>
        <taxon>Nocardioides</taxon>
    </lineage>
</organism>
<comment type="pathway">
    <text evidence="5">Cofactor metabolism; pyridoxal 5'-phosphate salvage; pyridoxal 5'-phosphate from pyridoxamine 5'-phosphate: step 1/1.</text>
</comment>
<accession>A0ABN2PK73</accession>
<dbReference type="Gene3D" id="2.30.110.10">
    <property type="entry name" value="Electron Transport, Fmn-binding Protein, Chain A"/>
    <property type="match status" value="1"/>
</dbReference>
<feature type="binding site" evidence="5">
    <location>
        <position position="214"/>
    </location>
    <ligand>
        <name>FMN</name>
        <dbReference type="ChEBI" id="CHEBI:58210"/>
    </ligand>
</feature>
<feature type="domain" description="Pyridoxine 5'-phosphate oxidase dimerisation C-terminal" evidence="8">
    <location>
        <begin position="201"/>
        <end position="244"/>
    </location>
</feature>
<feature type="binding site" evidence="5">
    <location>
        <position position="155"/>
    </location>
    <ligand>
        <name>substrate</name>
    </ligand>
</feature>
<comment type="catalytic activity">
    <reaction evidence="5">
        <text>pyridoxine 5'-phosphate + O2 = pyridoxal 5'-phosphate + H2O2</text>
        <dbReference type="Rhea" id="RHEA:15149"/>
        <dbReference type="ChEBI" id="CHEBI:15379"/>
        <dbReference type="ChEBI" id="CHEBI:16240"/>
        <dbReference type="ChEBI" id="CHEBI:58589"/>
        <dbReference type="ChEBI" id="CHEBI:597326"/>
        <dbReference type="EC" id="1.4.3.5"/>
    </reaction>
</comment>
<feature type="binding site" evidence="5">
    <location>
        <begin position="89"/>
        <end position="94"/>
    </location>
    <ligand>
        <name>FMN</name>
        <dbReference type="ChEBI" id="CHEBI:58210"/>
    </ligand>
</feature>
<evidence type="ECO:0000256" key="4">
    <source>
        <dbReference type="ARBA" id="ARBA00023002"/>
    </source>
</evidence>
<dbReference type="EMBL" id="BAAAMY010000005">
    <property type="protein sequence ID" value="GAA1921634.1"/>
    <property type="molecule type" value="Genomic_DNA"/>
</dbReference>
<feature type="binding site" evidence="5">
    <location>
        <position position="94"/>
    </location>
    <ligand>
        <name>substrate</name>
    </ligand>
</feature>
<dbReference type="InterPro" id="IPR000659">
    <property type="entry name" value="Pyridox_Oxase"/>
</dbReference>
<dbReference type="Pfam" id="PF10590">
    <property type="entry name" value="PNP_phzG_C"/>
    <property type="match status" value="1"/>
</dbReference>
<comment type="subunit">
    <text evidence="5">Homodimer.</text>
</comment>
<dbReference type="SUPFAM" id="SSF50475">
    <property type="entry name" value="FMN-binding split barrel"/>
    <property type="match status" value="1"/>
</dbReference>
<dbReference type="InterPro" id="IPR011576">
    <property type="entry name" value="Pyridox_Oxase_N"/>
</dbReference>
<dbReference type="Pfam" id="PF01243">
    <property type="entry name" value="PNPOx_N"/>
    <property type="match status" value="1"/>
</dbReference>
<evidence type="ECO:0000313" key="10">
    <source>
        <dbReference type="Proteomes" id="UP001501612"/>
    </source>
</evidence>
<feature type="binding site" evidence="5">
    <location>
        <position position="224"/>
    </location>
    <ligand>
        <name>FMN</name>
        <dbReference type="ChEBI" id="CHEBI:58210"/>
    </ligand>
</feature>
<feature type="binding site" evidence="5">
    <location>
        <begin position="104"/>
        <end position="105"/>
    </location>
    <ligand>
        <name>FMN</name>
        <dbReference type="ChEBI" id="CHEBI:58210"/>
    </ligand>
</feature>
<feature type="region of interest" description="Disordered" evidence="6">
    <location>
        <begin position="1"/>
        <end position="20"/>
    </location>
</feature>
<comment type="caution">
    <text evidence="9">The sequence shown here is derived from an EMBL/GenBank/DDBJ whole genome shotgun (WGS) entry which is preliminary data.</text>
</comment>
<feature type="binding site" evidence="5">
    <location>
        <begin position="168"/>
        <end position="169"/>
    </location>
    <ligand>
        <name>FMN</name>
        <dbReference type="ChEBI" id="CHEBI:58210"/>
    </ligand>
</feature>
<name>A0ABN2PK73_9ACTN</name>
<feature type="binding site" evidence="5">
    <location>
        <position position="111"/>
    </location>
    <ligand>
        <name>FMN</name>
        <dbReference type="ChEBI" id="CHEBI:58210"/>
    </ligand>
</feature>